<feature type="domain" description="AB hydrolase-1" evidence="1">
    <location>
        <begin position="128"/>
        <end position="204"/>
    </location>
</feature>
<dbReference type="AlphaFoldDB" id="A0A1M5C271"/>
<evidence type="ECO:0000313" key="3">
    <source>
        <dbReference type="Proteomes" id="UP000186132"/>
    </source>
</evidence>
<accession>A0A1M5C271</accession>
<dbReference type="GO" id="GO:0016787">
    <property type="term" value="F:hydrolase activity"/>
    <property type="evidence" value="ECO:0007669"/>
    <property type="project" value="UniProtKB-KW"/>
</dbReference>
<reference evidence="2 3" key="1">
    <citation type="submission" date="2016-11" db="EMBL/GenBank/DDBJ databases">
        <authorList>
            <person name="Jaros S."/>
            <person name="Januszkiewicz K."/>
            <person name="Wedrychowicz H."/>
        </authorList>
    </citation>
    <scope>NUCLEOTIDE SEQUENCE [LARGE SCALE GENOMIC DNA]</scope>
    <source>
        <strain evidence="2 3">DSM 45627</strain>
    </source>
</reference>
<protein>
    <submittedName>
        <fullName evidence="2">Alpha/beta hydrolase fold</fullName>
    </submittedName>
</protein>
<sequence length="289" mass="30076">MVALSLLTTAVCPPGGLGDVADSPFPAAAVSVGPMTAVGAPRLDLTSDHVPVRGARAGELRAYGRMVRMVGRGVPQPPAGLGTPTLLVPGFLSGDVSLTLLSRELRRRGHRTFRSDIGANVGCTEPMVRRLLDRLEVVAAAEGGPVTLVGHSRGGMVVALAARRRPDLVAGVVALSAPVTGSLSVAPHVRRQLELLFRLNRRGLTRVLGADCVTGDCALRVAAELTSPFPAAVPFTSVYSRDDAIIDWRTCLDPAAELVEVRSGHVGMATDPAVVRIVARQLAAIATTG</sequence>
<dbReference type="Pfam" id="PF00561">
    <property type="entry name" value="Abhydrolase_1"/>
    <property type="match status" value="1"/>
</dbReference>
<dbReference type="InterPro" id="IPR029058">
    <property type="entry name" value="AB_hydrolase_fold"/>
</dbReference>
<evidence type="ECO:0000259" key="1">
    <source>
        <dbReference type="Pfam" id="PF00561"/>
    </source>
</evidence>
<dbReference type="STRING" id="1206085.SAMN05443575_0077"/>
<dbReference type="SUPFAM" id="SSF53474">
    <property type="entry name" value="alpha/beta-Hydrolases"/>
    <property type="match status" value="1"/>
</dbReference>
<name>A0A1M5C271_9ACTN</name>
<dbReference type="Gene3D" id="3.40.50.1820">
    <property type="entry name" value="alpha/beta hydrolase"/>
    <property type="match status" value="1"/>
</dbReference>
<keyword evidence="3" id="KW-1185">Reference proteome</keyword>
<gene>
    <name evidence="2" type="ORF">SAMN05443575_0077</name>
</gene>
<proteinExistence type="predicted"/>
<evidence type="ECO:0000313" key="2">
    <source>
        <dbReference type="EMBL" id="SHF48894.1"/>
    </source>
</evidence>
<dbReference type="Proteomes" id="UP000186132">
    <property type="component" value="Unassembled WGS sequence"/>
</dbReference>
<keyword evidence="2" id="KW-0378">Hydrolase</keyword>
<dbReference type="InterPro" id="IPR000073">
    <property type="entry name" value="AB_hydrolase_1"/>
</dbReference>
<organism evidence="2 3">
    <name type="scientific">Jatrophihabitans endophyticus</name>
    <dbReference type="NCBI Taxonomy" id="1206085"/>
    <lineage>
        <taxon>Bacteria</taxon>
        <taxon>Bacillati</taxon>
        <taxon>Actinomycetota</taxon>
        <taxon>Actinomycetes</taxon>
        <taxon>Jatrophihabitantales</taxon>
        <taxon>Jatrophihabitantaceae</taxon>
        <taxon>Jatrophihabitans</taxon>
    </lineage>
</organism>
<dbReference type="EMBL" id="FQVU01000001">
    <property type="protein sequence ID" value="SHF48894.1"/>
    <property type="molecule type" value="Genomic_DNA"/>
</dbReference>